<organism evidence="9 10">
    <name type="scientific">Orchesella dallaii</name>
    <dbReference type="NCBI Taxonomy" id="48710"/>
    <lineage>
        <taxon>Eukaryota</taxon>
        <taxon>Metazoa</taxon>
        <taxon>Ecdysozoa</taxon>
        <taxon>Arthropoda</taxon>
        <taxon>Hexapoda</taxon>
        <taxon>Collembola</taxon>
        <taxon>Entomobryomorpha</taxon>
        <taxon>Entomobryoidea</taxon>
        <taxon>Orchesellidae</taxon>
        <taxon>Orchesellinae</taxon>
        <taxon>Orchesella</taxon>
    </lineage>
</organism>
<dbReference type="PROSITE" id="PS50835">
    <property type="entry name" value="IG_LIKE"/>
    <property type="match status" value="1"/>
</dbReference>
<dbReference type="InterPro" id="IPR007110">
    <property type="entry name" value="Ig-like_dom"/>
</dbReference>
<evidence type="ECO:0000313" key="9">
    <source>
        <dbReference type="EMBL" id="CAL8106877.1"/>
    </source>
</evidence>
<dbReference type="InterPro" id="IPR036179">
    <property type="entry name" value="Ig-like_dom_sf"/>
</dbReference>
<keyword evidence="7" id="KW-1133">Transmembrane helix</keyword>
<reference evidence="9 10" key="1">
    <citation type="submission" date="2024-08" db="EMBL/GenBank/DDBJ databases">
        <authorList>
            <person name="Cucini C."/>
            <person name="Frati F."/>
        </authorList>
    </citation>
    <scope>NUCLEOTIDE SEQUENCE [LARGE SCALE GENOMIC DNA]</scope>
</reference>
<dbReference type="PANTHER" id="PTHR23277">
    <property type="entry name" value="NECTIN-RELATED"/>
    <property type="match status" value="1"/>
</dbReference>
<evidence type="ECO:0000313" key="10">
    <source>
        <dbReference type="Proteomes" id="UP001642540"/>
    </source>
</evidence>
<keyword evidence="7" id="KW-0812">Transmembrane</keyword>
<evidence type="ECO:0000256" key="6">
    <source>
        <dbReference type="ARBA" id="ARBA00023180"/>
    </source>
</evidence>
<dbReference type="EMBL" id="CAXLJM020000038">
    <property type="protein sequence ID" value="CAL8106877.1"/>
    <property type="molecule type" value="Genomic_DNA"/>
</dbReference>
<gene>
    <name evidence="9" type="ORF">ODALV1_LOCUS12504</name>
</gene>
<dbReference type="SUPFAM" id="SSF48726">
    <property type="entry name" value="Immunoglobulin"/>
    <property type="match status" value="1"/>
</dbReference>
<evidence type="ECO:0000256" key="4">
    <source>
        <dbReference type="ARBA" id="ARBA00023136"/>
    </source>
</evidence>
<name>A0ABP1QMZ5_9HEXA</name>
<dbReference type="InterPro" id="IPR051427">
    <property type="entry name" value="Nectin/Nectin-like"/>
</dbReference>
<keyword evidence="6" id="KW-0325">Glycoprotein</keyword>
<evidence type="ECO:0000256" key="7">
    <source>
        <dbReference type="SAM" id="Phobius"/>
    </source>
</evidence>
<proteinExistence type="predicted"/>
<sequence length="716" mass="81686">MRLNLPWAKNISFIFFLFFTSYSEVFINGSFSKNLSSPEVELDLICIKTNPIKCLNKPELDKNSYLSNLFSNNSIFLTEDELVASFECNASYPVEWVYSQEEWLTALVGNNWLTLLKTRITKFTRMASDIHDPSTFRYSAVLIVTHVIGEFQHAVGQYKCRSIADPTDEATIKAISVFSEGNIYAKAFALSRKNVTIWIGGTEDNPVIFPCHVINPSAAENVKLFIKVFRKPLRLPPRKLNFTRIKRPPRIFSNKTALVQSMETWVEIRPNSNIRFVAELGWVYNKTVDKFTKFPNSLKLSPGSYKCTMNEEDDDWVGIQLENGKKPKPPQFDEPIVSNATVTYSRDTNQNLLRIKCCSSTANPPKLYTMDCYNRFTCEQEKKYFAHLDSRQEVYKGVKRTTGSCMESLSVSYTFFIPINVRCTGDGINYSKTVYIPLVDRNMTYTSWEAVDPYKMVEIYPKDWDWRTKGTLSSYKRSFTHYEGETTNFQCVIVSSYFSIGSKVEIEFANGSTIPATEGAGHHDLIKRAFGVYTLNIAVTMRKDFKSLSCYAPVLNSDRWIKKTVKLNVIGGHPPNIRGTSERQDVFWTLNDTMKTLECEFSGTPMPTTVEWKKDNIIIQTSTLNNRYNVSILHGNTSVLLVNVATYETHGVYTCTAKNIVGSATNTFQVYIRASETYWTIASASLGILCLMSVLVFLIFQTWKQRKNLDTTRSKG</sequence>
<evidence type="ECO:0000256" key="3">
    <source>
        <dbReference type="ARBA" id="ARBA00022737"/>
    </source>
</evidence>
<keyword evidence="2" id="KW-0732">Signal</keyword>
<feature type="transmembrane region" description="Helical" evidence="7">
    <location>
        <begin position="678"/>
        <end position="700"/>
    </location>
</feature>
<comment type="subcellular location">
    <subcellularLocation>
        <location evidence="1">Membrane</location>
    </subcellularLocation>
</comment>
<dbReference type="InterPro" id="IPR013783">
    <property type="entry name" value="Ig-like_fold"/>
</dbReference>
<evidence type="ECO:0000256" key="5">
    <source>
        <dbReference type="ARBA" id="ARBA00023157"/>
    </source>
</evidence>
<dbReference type="InterPro" id="IPR013098">
    <property type="entry name" value="Ig_I-set"/>
</dbReference>
<evidence type="ECO:0000256" key="2">
    <source>
        <dbReference type="ARBA" id="ARBA00022729"/>
    </source>
</evidence>
<evidence type="ECO:0000259" key="8">
    <source>
        <dbReference type="PROSITE" id="PS50835"/>
    </source>
</evidence>
<dbReference type="Proteomes" id="UP001642540">
    <property type="component" value="Unassembled WGS sequence"/>
</dbReference>
<dbReference type="PANTHER" id="PTHR23277:SF108">
    <property type="entry name" value="FASCICLIN-3"/>
    <property type="match status" value="1"/>
</dbReference>
<feature type="domain" description="Ig-like" evidence="8">
    <location>
        <begin position="575"/>
        <end position="673"/>
    </location>
</feature>
<keyword evidence="10" id="KW-1185">Reference proteome</keyword>
<keyword evidence="5" id="KW-1015">Disulfide bond</keyword>
<keyword evidence="3" id="KW-0677">Repeat</keyword>
<accession>A0ABP1QMZ5</accession>
<dbReference type="Pfam" id="PF07679">
    <property type="entry name" value="I-set"/>
    <property type="match status" value="1"/>
</dbReference>
<evidence type="ECO:0000256" key="1">
    <source>
        <dbReference type="ARBA" id="ARBA00004370"/>
    </source>
</evidence>
<comment type="caution">
    <text evidence="9">The sequence shown here is derived from an EMBL/GenBank/DDBJ whole genome shotgun (WGS) entry which is preliminary data.</text>
</comment>
<keyword evidence="4 7" id="KW-0472">Membrane</keyword>
<protein>
    <recommendedName>
        <fullName evidence="8">Ig-like domain-containing protein</fullName>
    </recommendedName>
</protein>
<dbReference type="CDD" id="cd00096">
    <property type="entry name" value="Ig"/>
    <property type="match status" value="1"/>
</dbReference>
<dbReference type="Gene3D" id="2.60.40.10">
    <property type="entry name" value="Immunoglobulins"/>
    <property type="match status" value="1"/>
</dbReference>